<accession>A0ABR2IDY1</accession>
<feature type="compositionally biased region" description="Polar residues" evidence="3">
    <location>
        <begin position="71"/>
        <end position="82"/>
    </location>
</feature>
<comment type="caution">
    <text evidence="5">The sequence shown here is derived from an EMBL/GenBank/DDBJ whole genome shotgun (WGS) entry which is preliminary data.</text>
</comment>
<name>A0ABR2IDY1_9EUKA</name>
<gene>
    <name evidence="5" type="ORF">M9Y10_012781</name>
</gene>
<feature type="compositionally biased region" description="Basic and acidic residues" evidence="3">
    <location>
        <begin position="119"/>
        <end position="134"/>
    </location>
</feature>
<feature type="region of interest" description="Disordered" evidence="3">
    <location>
        <begin position="1"/>
        <end position="48"/>
    </location>
</feature>
<evidence type="ECO:0000256" key="3">
    <source>
        <dbReference type="SAM" id="MobiDB-lite"/>
    </source>
</evidence>
<dbReference type="EMBL" id="JAPFFF010000018">
    <property type="protein sequence ID" value="KAK8861086.1"/>
    <property type="molecule type" value="Genomic_DNA"/>
</dbReference>
<feature type="region of interest" description="Disordered" evidence="3">
    <location>
        <begin position="63"/>
        <end position="82"/>
    </location>
</feature>
<dbReference type="InterPro" id="IPR023578">
    <property type="entry name" value="Ras_GEF_dom_sf"/>
</dbReference>
<dbReference type="SUPFAM" id="SSF48366">
    <property type="entry name" value="Ras GEF"/>
    <property type="match status" value="1"/>
</dbReference>
<protein>
    <recommendedName>
        <fullName evidence="4">Ras-GEF domain-containing protein</fullName>
    </recommendedName>
</protein>
<dbReference type="PANTHER" id="PTHR23113">
    <property type="entry name" value="GUANINE NUCLEOTIDE EXCHANGE FACTOR"/>
    <property type="match status" value="1"/>
</dbReference>
<dbReference type="Proteomes" id="UP001470230">
    <property type="component" value="Unassembled WGS sequence"/>
</dbReference>
<dbReference type="Pfam" id="PF00617">
    <property type="entry name" value="RasGEF"/>
    <property type="match status" value="1"/>
</dbReference>
<keyword evidence="6" id="KW-1185">Reference proteome</keyword>
<dbReference type="PANTHER" id="PTHR23113:SF365">
    <property type="entry name" value="RAS-GEF DOMAIN-CONTAINING PROTEIN"/>
    <property type="match status" value="1"/>
</dbReference>
<dbReference type="InterPro" id="IPR001895">
    <property type="entry name" value="RASGEF_cat_dom"/>
</dbReference>
<keyword evidence="1 2" id="KW-0344">Guanine-nucleotide releasing factor</keyword>
<feature type="region of interest" description="Disordered" evidence="3">
    <location>
        <begin position="95"/>
        <end position="134"/>
    </location>
</feature>
<feature type="compositionally biased region" description="Polar residues" evidence="3">
    <location>
        <begin position="99"/>
        <end position="114"/>
    </location>
</feature>
<evidence type="ECO:0000313" key="5">
    <source>
        <dbReference type="EMBL" id="KAK8861086.1"/>
    </source>
</evidence>
<dbReference type="PROSITE" id="PS50009">
    <property type="entry name" value="RASGEF_CAT"/>
    <property type="match status" value="1"/>
</dbReference>
<dbReference type="SMART" id="SM00147">
    <property type="entry name" value="RasGEF"/>
    <property type="match status" value="1"/>
</dbReference>
<organism evidence="5 6">
    <name type="scientific">Tritrichomonas musculus</name>
    <dbReference type="NCBI Taxonomy" id="1915356"/>
    <lineage>
        <taxon>Eukaryota</taxon>
        <taxon>Metamonada</taxon>
        <taxon>Parabasalia</taxon>
        <taxon>Tritrichomonadida</taxon>
        <taxon>Tritrichomonadidae</taxon>
        <taxon>Tritrichomonas</taxon>
    </lineage>
</organism>
<dbReference type="Gene3D" id="1.10.840.10">
    <property type="entry name" value="Ras guanine-nucleotide exchange factors catalytic domain"/>
    <property type="match status" value="1"/>
</dbReference>
<dbReference type="InterPro" id="IPR036964">
    <property type="entry name" value="RASGEF_cat_dom_sf"/>
</dbReference>
<feature type="domain" description="Ras-GEF" evidence="4">
    <location>
        <begin position="538"/>
        <end position="768"/>
    </location>
</feature>
<evidence type="ECO:0000313" key="6">
    <source>
        <dbReference type="Proteomes" id="UP001470230"/>
    </source>
</evidence>
<sequence length="783" mass="91394">MNTLNTTPRRSSSAQRKRKKHEIEVGQQNSLHTNHHNNNSELKQNGNRISSVENRRQLIKFNSSSDSSDSFQNNTLKLRNNQSFNNKSRIEIVKKSSARRQASVNSHKNVQRSTNHYNNENHLKNNDYDQKEDERSVIISERRKVKRKVPVQRDSLSIIHQPKRVRGVSVSRNLKSSMQEEDQELELESKSILKSNKKKCQLQFSLPFTFDHFYIQSNPQPLDGILVSKLNGVQNKSNVVQDDVLQYVQPIDQFIPGPTAPFQDRHQNKSQKVPISKVNNFLSSLFLENDDTSLQFFTLDFGTSYVSSIEDEDELEIKNSAKYYPNFYIFDTVSEQLVENLKQPNVIAQVLRIIFDNRSPLHDKNGFNLTTIMNPDESEVKYVTLNDITYIDCISPSAFFDFQFGEKVTEILPDKFHLFVWHNLGIPSLPIARNIEKVLKLLDPERMSNVAQYIFLWLYYYPEDFYDDVNCSDLILKMTKKLVNKNTDLVLCQAAIIRALVQALKTKTRTPEEFCLKLPSPNMRSVLKNTDLMDLDIDFEVLVNHFTYIDIEMMHQLKQKDFVHDNWKQRPDLSPNINKLIDRFNEVSSFIAASILIDNDQQRANAISFWINVMDTSRKMKNYHLVSEIDAALSCLPIKRLKNTWKLIDIQILDKYQNLRNFFDKKENKIEMMESPEITMPFIGLFLAELSQSFDDEPTKKPLPSGGDGYNLSLHRKYFNIIEKIFLDWGMNLRFDLDTKLLEECRVLSGRARKPTDLILPSVNFEPPRPNEKRFLEDYLKKY</sequence>
<dbReference type="InterPro" id="IPR008937">
    <property type="entry name" value="Ras-like_GEF"/>
</dbReference>
<proteinExistence type="predicted"/>
<evidence type="ECO:0000256" key="2">
    <source>
        <dbReference type="PROSITE-ProRule" id="PRU00168"/>
    </source>
</evidence>
<evidence type="ECO:0000256" key="1">
    <source>
        <dbReference type="ARBA" id="ARBA00022658"/>
    </source>
</evidence>
<reference evidence="5 6" key="1">
    <citation type="submission" date="2024-04" db="EMBL/GenBank/DDBJ databases">
        <title>Tritrichomonas musculus Genome.</title>
        <authorList>
            <person name="Alves-Ferreira E."/>
            <person name="Grigg M."/>
            <person name="Lorenzi H."/>
            <person name="Galac M."/>
        </authorList>
    </citation>
    <scope>NUCLEOTIDE SEQUENCE [LARGE SCALE GENOMIC DNA]</scope>
    <source>
        <strain evidence="5 6">EAF2021</strain>
    </source>
</reference>
<evidence type="ECO:0000259" key="4">
    <source>
        <dbReference type="PROSITE" id="PS50009"/>
    </source>
</evidence>